<feature type="region of interest" description="Disordered" evidence="1">
    <location>
        <begin position="294"/>
        <end position="402"/>
    </location>
</feature>
<dbReference type="InParanoid" id="A0A0C2ZTK3"/>
<proteinExistence type="predicted"/>
<evidence type="ECO:0000256" key="2">
    <source>
        <dbReference type="SAM" id="Phobius"/>
    </source>
</evidence>
<sequence>MICISAAWNHSLAFSNQILQVDVYLAFLGAFALVFVFTLVFVELLTNHPFTTRIWFECTWILLFWLMELAGATAVTLLLNNGQCSFQGIVSFQSLCTSVHLLVAFTWICTGILLVYLVLLICTTIVYQQDNPDIWNSTVRRLRWSVGRHSLCTPPGSPIMSRKRTNLLPGVTYAPQPVRPIPRPVYINHSQAGLGSEYEIERYRSPQNQGMPVLEQMDVEARDSLPEAAPIPLSGQAHVLAARRLPQPPRPPRSPSPPPPAVVRPSAAPLHPVYDSFATVRELPSTIMYANRPGAQRAEQPAAPSHPSLLGGWPRRDVMEQPVKHKRWTRDTLTSRGSGAPSNTQQTATTSVTSAGAGHPGRGAPSSAQPPFDEPRARRPSGPRLRIPSSDLPVTSQRQVPP</sequence>
<keyword evidence="2" id="KW-0812">Transmembrane</keyword>
<feature type="transmembrane region" description="Helical" evidence="2">
    <location>
        <begin position="54"/>
        <end position="79"/>
    </location>
</feature>
<feature type="transmembrane region" description="Helical" evidence="2">
    <location>
        <begin position="23"/>
        <end position="42"/>
    </location>
</feature>
<feature type="compositionally biased region" description="Pro residues" evidence="1">
    <location>
        <begin position="246"/>
        <end position="262"/>
    </location>
</feature>
<reference evidence="4" key="2">
    <citation type="submission" date="2015-01" db="EMBL/GenBank/DDBJ databases">
        <title>Evolutionary Origins and Diversification of the Mycorrhizal Mutualists.</title>
        <authorList>
            <consortium name="DOE Joint Genome Institute"/>
            <consortium name="Mycorrhizal Genomics Consortium"/>
            <person name="Kohler A."/>
            <person name="Kuo A."/>
            <person name="Nagy L.G."/>
            <person name="Floudas D."/>
            <person name="Copeland A."/>
            <person name="Barry K.W."/>
            <person name="Cichocki N."/>
            <person name="Veneault-Fourrey C."/>
            <person name="LaButti K."/>
            <person name="Lindquist E.A."/>
            <person name="Lipzen A."/>
            <person name="Lundell T."/>
            <person name="Morin E."/>
            <person name="Murat C."/>
            <person name="Riley R."/>
            <person name="Ohm R."/>
            <person name="Sun H."/>
            <person name="Tunlid A."/>
            <person name="Henrissat B."/>
            <person name="Grigoriev I.V."/>
            <person name="Hibbett D.S."/>
            <person name="Martin F."/>
        </authorList>
    </citation>
    <scope>NUCLEOTIDE SEQUENCE [LARGE SCALE GENOMIC DNA]</scope>
    <source>
        <strain evidence="4">Foug A</strain>
    </source>
</reference>
<feature type="compositionally biased region" description="Low complexity" evidence="1">
    <location>
        <begin position="344"/>
        <end position="357"/>
    </location>
</feature>
<accession>A0A0C2ZTK3</accession>
<feature type="compositionally biased region" description="Basic and acidic residues" evidence="1">
    <location>
        <begin position="314"/>
        <end position="323"/>
    </location>
</feature>
<dbReference type="HOGENOM" id="CLU_053575_0_0_1"/>
<gene>
    <name evidence="3" type="ORF">SCLCIDRAFT_1220867</name>
</gene>
<reference evidence="3 4" key="1">
    <citation type="submission" date="2014-04" db="EMBL/GenBank/DDBJ databases">
        <authorList>
            <consortium name="DOE Joint Genome Institute"/>
            <person name="Kuo A."/>
            <person name="Kohler A."/>
            <person name="Nagy L.G."/>
            <person name="Floudas D."/>
            <person name="Copeland A."/>
            <person name="Barry K.W."/>
            <person name="Cichocki N."/>
            <person name="Veneault-Fourrey C."/>
            <person name="LaButti K."/>
            <person name="Lindquist E.A."/>
            <person name="Lipzen A."/>
            <person name="Lundell T."/>
            <person name="Morin E."/>
            <person name="Murat C."/>
            <person name="Sun H."/>
            <person name="Tunlid A."/>
            <person name="Henrissat B."/>
            <person name="Grigoriev I.V."/>
            <person name="Hibbett D.S."/>
            <person name="Martin F."/>
            <person name="Nordberg H.P."/>
            <person name="Cantor M.N."/>
            <person name="Hua S.X."/>
        </authorList>
    </citation>
    <scope>NUCLEOTIDE SEQUENCE [LARGE SCALE GENOMIC DNA]</scope>
    <source>
        <strain evidence="3 4">Foug A</strain>
    </source>
</reference>
<dbReference type="STRING" id="1036808.A0A0C2ZTK3"/>
<feature type="region of interest" description="Disordered" evidence="1">
    <location>
        <begin position="245"/>
        <end position="267"/>
    </location>
</feature>
<evidence type="ECO:0000313" key="3">
    <source>
        <dbReference type="EMBL" id="KIM55882.1"/>
    </source>
</evidence>
<dbReference type="Proteomes" id="UP000053989">
    <property type="component" value="Unassembled WGS sequence"/>
</dbReference>
<evidence type="ECO:0000256" key="1">
    <source>
        <dbReference type="SAM" id="MobiDB-lite"/>
    </source>
</evidence>
<protein>
    <recommendedName>
        <fullName evidence="5">MARVEL domain-containing protein</fullName>
    </recommendedName>
</protein>
<keyword evidence="4" id="KW-1185">Reference proteome</keyword>
<feature type="compositionally biased region" description="Polar residues" evidence="1">
    <location>
        <begin position="331"/>
        <end position="343"/>
    </location>
</feature>
<name>A0A0C2ZTK3_9AGAM</name>
<dbReference type="EMBL" id="KN822126">
    <property type="protein sequence ID" value="KIM55882.1"/>
    <property type="molecule type" value="Genomic_DNA"/>
</dbReference>
<keyword evidence="2" id="KW-0472">Membrane</keyword>
<organism evidence="3 4">
    <name type="scientific">Scleroderma citrinum Foug A</name>
    <dbReference type="NCBI Taxonomy" id="1036808"/>
    <lineage>
        <taxon>Eukaryota</taxon>
        <taxon>Fungi</taxon>
        <taxon>Dikarya</taxon>
        <taxon>Basidiomycota</taxon>
        <taxon>Agaricomycotina</taxon>
        <taxon>Agaricomycetes</taxon>
        <taxon>Agaricomycetidae</taxon>
        <taxon>Boletales</taxon>
        <taxon>Sclerodermatineae</taxon>
        <taxon>Sclerodermataceae</taxon>
        <taxon>Scleroderma</taxon>
    </lineage>
</organism>
<feature type="compositionally biased region" description="Polar residues" evidence="1">
    <location>
        <begin position="392"/>
        <end position="402"/>
    </location>
</feature>
<keyword evidence="2" id="KW-1133">Transmembrane helix</keyword>
<feature type="transmembrane region" description="Helical" evidence="2">
    <location>
        <begin position="99"/>
        <end position="127"/>
    </location>
</feature>
<dbReference type="OrthoDB" id="3269357at2759"/>
<evidence type="ECO:0000313" key="4">
    <source>
        <dbReference type="Proteomes" id="UP000053989"/>
    </source>
</evidence>
<evidence type="ECO:0008006" key="5">
    <source>
        <dbReference type="Google" id="ProtNLM"/>
    </source>
</evidence>
<dbReference type="AlphaFoldDB" id="A0A0C2ZTK3"/>